<keyword evidence="10" id="KW-0732">Signal</keyword>
<dbReference type="Gene3D" id="2.60.40.1120">
    <property type="entry name" value="Carboxypeptidase-like, regulatory domain"/>
    <property type="match status" value="1"/>
</dbReference>
<keyword evidence="9" id="KW-0472">Membrane</keyword>
<keyword evidence="8" id="KW-1133">Transmembrane helix</keyword>
<dbReference type="GO" id="GO:0031992">
    <property type="term" value="F:energy transducer activity"/>
    <property type="evidence" value="ECO:0007669"/>
    <property type="project" value="TreeGrafter"/>
</dbReference>
<dbReference type="Pfam" id="PF13715">
    <property type="entry name" value="CarbopepD_reg_2"/>
    <property type="match status" value="1"/>
</dbReference>
<dbReference type="Pfam" id="PF03544">
    <property type="entry name" value="TonB_C"/>
    <property type="match status" value="1"/>
</dbReference>
<evidence type="ECO:0000313" key="13">
    <source>
        <dbReference type="Proteomes" id="UP000480178"/>
    </source>
</evidence>
<dbReference type="RefSeq" id="WP_162445050.1">
    <property type="nucleotide sequence ID" value="NZ_CP048222.1"/>
</dbReference>
<evidence type="ECO:0000256" key="8">
    <source>
        <dbReference type="ARBA" id="ARBA00022989"/>
    </source>
</evidence>
<keyword evidence="5" id="KW-0997">Cell inner membrane</keyword>
<protein>
    <submittedName>
        <fullName evidence="12">TonB family protein</fullName>
    </submittedName>
</protein>
<dbReference type="InterPro" id="IPR051045">
    <property type="entry name" value="TonB-dependent_transducer"/>
</dbReference>
<dbReference type="NCBIfam" id="TIGR01352">
    <property type="entry name" value="tonB_Cterm"/>
    <property type="match status" value="1"/>
</dbReference>
<dbReference type="KEGG" id="rhoz:GXP67_21610"/>
<keyword evidence="13" id="KW-1185">Reference proteome</keyword>
<keyword evidence="7" id="KW-0653">Protein transport</keyword>
<sequence length="341" mass="37967">MRSFFTSVLLFLSISAFSQQVKVLGRIVDAKTDKPVKDASIIVEQTTHTIVSNPLGYFELIEQLPVKITVSHVGYVTSSVELTVDNPKVKIKIEPVLHSLEDLSIKGQVFLTEFVYNQAAYDSLIHYRQQPANTTTYAMAEHQCAFPGDMAAFRNYVANQLLKKKDDLTEAFASTVLFTVMPEGTISVDSISGVKENVVQLIRQTFVASPKWVPAFQGNNKVAMRLMQSIKYDPTVEIFQKLDIGPEYTGGWAEFYDLVGKNLKFPSQARKAKVNGKVFVQFVINESGELEDIQILKGLGYGCDEEVIRVIKLSSGKWIPGKLNNKSAKARVSVPVQFKTG</sequence>
<accession>A0A6C0GM04</accession>
<evidence type="ECO:0000256" key="4">
    <source>
        <dbReference type="ARBA" id="ARBA00022475"/>
    </source>
</evidence>
<gene>
    <name evidence="12" type="ORF">GXP67_21610</name>
</gene>
<dbReference type="GO" id="GO:0015031">
    <property type="term" value="P:protein transport"/>
    <property type="evidence" value="ECO:0007669"/>
    <property type="project" value="UniProtKB-KW"/>
</dbReference>
<keyword evidence="6" id="KW-0812">Transmembrane</keyword>
<dbReference type="InterPro" id="IPR008969">
    <property type="entry name" value="CarboxyPept-like_regulatory"/>
</dbReference>
<evidence type="ECO:0000256" key="6">
    <source>
        <dbReference type="ARBA" id="ARBA00022692"/>
    </source>
</evidence>
<evidence type="ECO:0000313" key="12">
    <source>
        <dbReference type="EMBL" id="QHT69055.1"/>
    </source>
</evidence>
<dbReference type="SUPFAM" id="SSF49464">
    <property type="entry name" value="Carboxypeptidase regulatory domain-like"/>
    <property type="match status" value="1"/>
</dbReference>
<dbReference type="SUPFAM" id="SSF74653">
    <property type="entry name" value="TolA/TonB C-terminal domain"/>
    <property type="match status" value="1"/>
</dbReference>
<feature type="domain" description="TonB C-terminal" evidence="11">
    <location>
        <begin position="250"/>
        <end position="341"/>
    </location>
</feature>
<name>A0A6C0GM04_9BACT</name>
<dbReference type="InterPro" id="IPR006260">
    <property type="entry name" value="TonB/TolA_C"/>
</dbReference>
<dbReference type="EMBL" id="CP048222">
    <property type="protein sequence ID" value="QHT69055.1"/>
    <property type="molecule type" value="Genomic_DNA"/>
</dbReference>
<dbReference type="PROSITE" id="PS52015">
    <property type="entry name" value="TONB_CTD"/>
    <property type="match status" value="1"/>
</dbReference>
<dbReference type="Gene3D" id="3.30.1150.10">
    <property type="match status" value="1"/>
</dbReference>
<evidence type="ECO:0000256" key="9">
    <source>
        <dbReference type="ARBA" id="ARBA00023136"/>
    </source>
</evidence>
<feature type="chain" id="PRO_5025442614" evidence="10">
    <location>
        <begin position="19"/>
        <end position="341"/>
    </location>
</feature>
<dbReference type="Proteomes" id="UP000480178">
    <property type="component" value="Chromosome"/>
</dbReference>
<comment type="similarity">
    <text evidence="2">Belongs to the TonB family.</text>
</comment>
<feature type="signal peptide" evidence="10">
    <location>
        <begin position="1"/>
        <end position="18"/>
    </location>
</feature>
<reference evidence="12 13" key="1">
    <citation type="submission" date="2020-01" db="EMBL/GenBank/DDBJ databases">
        <authorList>
            <person name="Kim M.K."/>
        </authorList>
    </citation>
    <scope>NUCLEOTIDE SEQUENCE [LARGE SCALE GENOMIC DNA]</scope>
    <source>
        <strain evidence="12 13">172606-1</strain>
    </source>
</reference>
<evidence type="ECO:0000256" key="5">
    <source>
        <dbReference type="ARBA" id="ARBA00022519"/>
    </source>
</evidence>
<dbReference type="InterPro" id="IPR037682">
    <property type="entry name" value="TonB_C"/>
</dbReference>
<evidence type="ECO:0000259" key="11">
    <source>
        <dbReference type="PROSITE" id="PS52015"/>
    </source>
</evidence>
<keyword evidence="4" id="KW-1003">Cell membrane</keyword>
<dbReference type="GO" id="GO:0055085">
    <property type="term" value="P:transmembrane transport"/>
    <property type="evidence" value="ECO:0007669"/>
    <property type="project" value="InterPro"/>
</dbReference>
<dbReference type="GO" id="GO:0098797">
    <property type="term" value="C:plasma membrane protein complex"/>
    <property type="evidence" value="ECO:0007669"/>
    <property type="project" value="TreeGrafter"/>
</dbReference>
<evidence type="ECO:0000256" key="7">
    <source>
        <dbReference type="ARBA" id="ARBA00022927"/>
    </source>
</evidence>
<evidence type="ECO:0000256" key="1">
    <source>
        <dbReference type="ARBA" id="ARBA00004383"/>
    </source>
</evidence>
<dbReference type="PANTHER" id="PTHR33446">
    <property type="entry name" value="PROTEIN TONB-RELATED"/>
    <property type="match status" value="1"/>
</dbReference>
<evidence type="ECO:0000256" key="10">
    <source>
        <dbReference type="SAM" id="SignalP"/>
    </source>
</evidence>
<comment type="subcellular location">
    <subcellularLocation>
        <location evidence="1">Cell inner membrane</location>
        <topology evidence="1">Single-pass membrane protein</topology>
        <orientation evidence="1">Periplasmic side</orientation>
    </subcellularLocation>
</comment>
<dbReference type="PANTHER" id="PTHR33446:SF2">
    <property type="entry name" value="PROTEIN TONB"/>
    <property type="match status" value="1"/>
</dbReference>
<evidence type="ECO:0000256" key="3">
    <source>
        <dbReference type="ARBA" id="ARBA00022448"/>
    </source>
</evidence>
<keyword evidence="3" id="KW-0813">Transport</keyword>
<evidence type="ECO:0000256" key="2">
    <source>
        <dbReference type="ARBA" id="ARBA00006555"/>
    </source>
</evidence>
<dbReference type="AlphaFoldDB" id="A0A6C0GM04"/>
<proteinExistence type="inferred from homology"/>
<organism evidence="12 13">
    <name type="scientific">Rhodocytophaga rosea</name>
    <dbReference type="NCBI Taxonomy" id="2704465"/>
    <lineage>
        <taxon>Bacteria</taxon>
        <taxon>Pseudomonadati</taxon>
        <taxon>Bacteroidota</taxon>
        <taxon>Cytophagia</taxon>
        <taxon>Cytophagales</taxon>
        <taxon>Rhodocytophagaceae</taxon>
        <taxon>Rhodocytophaga</taxon>
    </lineage>
</organism>